<dbReference type="AlphaFoldDB" id="A0A392SIQ4"/>
<accession>A0A392SIQ4</accession>
<evidence type="ECO:0000313" key="2">
    <source>
        <dbReference type="Proteomes" id="UP000265520"/>
    </source>
</evidence>
<organism evidence="1 2">
    <name type="scientific">Trifolium medium</name>
    <dbReference type="NCBI Taxonomy" id="97028"/>
    <lineage>
        <taxon>Eukaryota</taxon>
        <taxon>Viridiplantae</taxon>
        <taxon>Streptophyta</taxon>
        <taxon>Embryophyta</taxon>
        <taxon>Tracheophyta</taxon>
        <taxon>Spermatophyta</taxon>
        <taxon>Magnoliopsida</taxon>
        <taxon>eudicotyledons</taxon>
        <taxon>Gunneridae</taxon>
        <taxon>Pentapetalae</taxon>
        <taxon>rosids</taxon>
        <taxon>fabids</taxon>
        <taxon>Fabales</taxon>
        <taxon>Fabaceae</taxon>
        <taxon>Papilionoideae</taxon>
        <taxon>50 kb inversion clade</taxon>
        <taxon>NPAAA clade</taxon>
        <taxon>Hologalegina</taxon>
        <taxon>IRL clade</taxon>
        <taxon>Trifolieae</taxon>
        <taxon>Trifolium</taxon>
    </lineage>
</organism>
<dbReference type="EMBL" id="LXQA010381385">
    <property type="protein sequence ID" value="MCI48084.1"/>
    <property type="molecule type" value="Genomic_DNA"/>
</dbReference>
<protein>
    <submittedName>
        <fullName evidence="1">Uncharacterized protein</fullName>
    </submittedName>
</protein>
<comment type="caution">
    <text evidence="1">The sequence shown here is derived from an EMBL/GenBank/DDBJ whole genome shotgun (WGS) entry which is preliminary data.</text>
</comment>
<evidence type="ECO:0000313" key="1">
    <source>
        <dbReference type="EMBL" id="MCI48084.1"/>
    </source>
</evidence>
<name>A0A392SIQ4_9FABA</name>
<keyword evidence="2" id="KW-1185">Reference proteome</keyword>
<reference evidence="1 2" key="1">
    <citation type="journal article" date="2018" name="Front. Plant Sci.">
        <title>Red Clover (Trifolium pratense) and Zigzag Clover (T. medium) - A Picture of Genomic Similarities and Differences.</title>
        <authorList>
            <person name="Dluhosova J."/>
            <person name="Istvanek J."/>
            <person name="Nedelnik J."/>
            <person name="Repkova J."/>
        </authorList>
    </citation>
    <scope>NUCLEOTIDE SEQUENCE [LARGE SCALE GENOMIC DNA]</scope>
    <source>
        <strain evidence="2">cv. 10/8</strain>
        <tissue evidence="1">Leaf</tissue>
    </source>
</reference>
<feature type="non-terminal residue" evidence="1">
    <location>
        <position position="1"/>
    </location>
</feature>
<sequence>DSVVKKCRMSSERVQVTSCWCAELVRLYLKICVRMATG</sequence>
<dbReference type="Proteomes" id="UP000265520">
    <property type="component" value="Unassembled WGS sequence"/>
</dbReference>
<proteinExistence type="predicted"/>